<feature type="region of interest" description="Disordered" evidence="1">
    <location>
        <begin position="78"/>
        <end position="114"/>
    </location>
</feature>
<organism evidence="2 3">
    <name type="scientific">Stylosanthes scabra</name>
    <dbReference type="NCBI Taxonomy" id="79078"/>
    <lineage>
        <taxon>Eukaryota</taxon>
        <taxon>Viridiplantae</taxon>
        <taxon>Streptophyta</taxon>
        <taxon>Embryophyta</taxon>
        <taxon>Tracheophyta</taxon>
        <taxon>Spermatophyta</taxon>
        <taxon>Magnoliopsida</taxon>
        <taxon>eudicotyledons</taxon>
        <taxon>Gunneridae</taxon>
        <taxon>Pentapetalae</taxon>
        <taxon>rosids</taxon>
        <taxon>fabids</taxon>
        <taxon>Fabales</taxon>
        <taxon>Fabaceae</taxon>
        <taxon>Papilionoideae</taxon>
        <taxon>50 kb inversion clade</taxon>
        <taxon>dalbergioids sensu lato</taxon>
        <taxon>Dalbergieae</taxon>
        <taxon>Pterocarpus clade</taxon>
        <taxon>Stylosanthes</taxon>
    </lineage>
</organism>
<accession>A0ABU6Q870</accession>
<proteinExistence type="predicted"/>
<evidence type="ECO:0000313" key="3">
    <source>
        <dbReference type="Proteomes" id="UP001341840"/>
    </source>
</evidence>
<name>A0ABU6Q870_9FABA</name>
<feature type="compositionally biased region" description="Basic and acidic residues" evidence="1">
    <location>
        <begin position="97"/>
        <end position="114"/>
    </location>
</feature>
<evidence type="ECO:0000256" key="1">
    <source>
        <dbReference type="SAM" id="MobiDB-lite"/>
    </source>
</evidence>
<reference evidence="2 3" key="1">
    <citation type="journal article" date="2023" name="Plants (Basel)">
        <title>Bridging the Gap: Combining Genomics and Transcriptomics Approaches to Understand Stylosanthes scabra, an Orphan Legume from the Brazilian Caatinga.</title>
        <authorList>
            <person name="Ferreira-Neto J.R.C."/>
            <person name="da Silva M.D."/>
            <person name="Binneck E."/>
            <person name="de Melo N.F."/>
            <person name="da Silva R.H."/>
            <person name="de Melo A.L.T.M."/>
            <person name="Pandolfi V."/>
            <person name="Bustamante F.O."/>
            <person name="Brasileiro-Vidal A.C."/>
            <person name="Benko-Iseppon A.M."/>
        </authorList>
    </citation>
    <scope>NUCLEOTIDE SEQUENCE [LARGE SCALE GENOMIC DNA]</scope>
    <source>
        <tissue evidence="2">Leaves</tissue>
    </source>
</reference>
<keyword evidence="3" id="KW-1185">Reference proteome</keyword>
<dbReference type="Proteomes" id="UP001341840">
    <property type="component" value="Unassembled WGS sequence"/>
</dbReference>
<dbReference type="EMBL" id="JASCZI010000048">
    <property type="protein sequence ID" value="MED6107727.1"/>
    <property type="molecule type" value="Genomic_DNA"/>
</dbReference>
<comment type="caution">
    <text evidence="2">The sequence shown here is derived from an EMBL/GenBank/DDBJ whole genome shotgun (WGS) entry which is preliminary data.</text>
</comment>
<evidence type="ECO:0000313" key="2">
    <source>
        <dbReference type="EMBL" id="MED6107727.1"/>
    </source>
</evidence>
<sequence length="193" mass="22012">MAKSHSDTKKAMSLFAKSPRYQDYICIDLIRLLNPIPLRHSEGSQILIWRIFASALPTYSHEPPSFWLGTSGYTRNSKPLKPTYDGQPRLEGVPYTDHSDNEQHRNQQPERQQEELDLNSMTNDGTGVDNANVDLGPIQNGRPQPRVANPVGQRIASAIDRRWFSGTSHNREQRRSLSSQPFREIGSDEFRII</sequence>
<gene>
    <name evidence="2" type="ORF">PIB30_016765</name>
</gene>
<protein>
    <submittedName>
        <fullName evidence="2">Uncharacterized protein</fullName>
    </submittedName>
</protein>